<organism evidence="1">
    <name type="scientific">marine sediment metagenome</name>
    <dbReference type="NCBI Taxonomy" id="412755"/>
    <lineage>
        <taxon>unclassified sequences</taxon>
        <taxon>metagenomes</taxon>
        <taxon>ecological metagenomes</taxon>
    </lineage>
</organism>
<proteinExistence type="predicted"/>
<protein>
    <submittedName>
        <fullName evidence="1">Uncharacterized protein</fullName>
    </submittedName>
</protein>
<accession>A0A0F9IZL1</accession>
<reference evidence="1" key="1">
    <citation type="journal article" date="2015" name="Nature">
        <title>Complex archaea that bridge the gap between prokaryotes and eukaryotes.</title>
        <authorList>
            <person name="Spang A."/>
            <person name="Saw J.H."/>
            <person name="Jorgensen S.L."/>
            <person name="Zaremba-Niedzwiedzka K."/>
            <person name="Martijn J."/>
            <person name="Lind A.E."/>
            <person name="van Eijk R."/>
            <person name="Schleper C."/>
            <person name="Guy L."/>
            <person name="Ettema T.J."/>
        </authorList>
    </citation>
    <scope>NUCLEOTIDE SEQUENCE</scope>
</reference>
<dbReference type="EMBL" id="LAZR01011218">
    <property type="protein sequence ID" value="KKM62829.1"/>
    <property type="molecule type" value="Genomic_DNA"/>
</dbReference>
<name>A0A0F9IZL1_9ZZZZ</name>
<dbReference type="AlphaFoldDB" id="A0A0F9IZL1"/>
<sequence length="84" mass="10174">MSKDFKFVNQEQRESTFKVIYDDPRFRTRQIRPAWEYRKIIYETLVRHYTQGLTLGEINKLTGFPKKKFKNTLNSTVIGNQERE</sequence>
<evidence type="ECO:0000313" key="1">
    <source>
        <dbReference type="EMBL" id="KKM62829.1"/>
    </source>
</evidence>
<gene>
    <name evidence="1" type="ORF">LCGC14_1517650</name>
</gene>
<comment type="caution">
    <text evidence="1">The sequence shown here is derived from an EMBL/GenBank/DDBJ whole genome shotgun (WGS) entry which is preliminary data.</text>
</comment>